<keyword evidence="2" id="KW-1185">Reference proteome</keyword>
<comment type="caution">
    <text evidence="1">The sequence shown here is derived from an EMBL/GenBank/DDBJ whole genome shotgun (WGS) entry which is preliminary data.</text>
</comment>
<proteinExistence type="predicted"/>
<dbReference type="RefSeq" id="WP_163178964.1">
    <property type="nucleotide sequence ID" value="NZ_JAAIWM010000002.1"/>
</dbReference>
<name>A0A6M0Q7Q9_9BACI</name>
<reference evidence="1 2" key="1">
    <citation type="submission" date="2020-02" db="EMBL/GenBank/DDBJ databases">
        <title>Bacillus aquiflavi sp. nov., isolated from yellow water of strong flavor Chinese baijiu in Yibin region of China.</title>
        <authorList>
            <person name="Xie J."/>
        </authorList>
    </citation>
    <scope>NUCLEOTIDE SEQUENCE [LARGE SCALE GENOMIC DNA]</scope>
    <source>
        <strain evidence="1 2">SA4</strain>
    </source>
</reference>
<accession>A0A6M0Q7Q9</accession>
<gene>
    <name evidence="1" type="ORF">G4D63_07150</name>
</gene>
<evidence type="ECO:0000313" key="2">
    <source>
        <dbReference type="Proteomes" id="UP000481043"/>
    </source>
</evidence>
<protein>
    <submittedName>
        <fullName evidence="1">Uncharacterized protein</fullName>
    </submittedName>
</protein>
<organism evidence="1 2">
    <name type="scientific">Bacillus mesophilus</name>
    <dbReference type="NCBI Taxonomy" id="1808955"/>
    <lineage>
        <taxon>Bacteria</taxon>
        <taxon>Bacillati</taxon>
        <taxon>Bacillota</taxon>
        <taxon>Bacilli</taxon>
        <taxon>Bacillales</taxon>
        <taxon>Bacillaceae</taxon>
        <taxon>Bacillus</taxon>
    </lineage>
</organism>
<evidence type="ECO:0000313" key="1">
    <source>
        <dbReference type="EMBL" id="NEY71520.1"/>
    </source>
</evidence>
<dbReference type="Proteomes" id="UP000481043">
    <property type="component" value="Unassembled WGS sequence"/>
</dbReference>
<dbReference type="EMBL" id="JAAIWM010000002">
    <property type="protein sequence ID" value="NEY71520.1"/>
    <property type="molecule type" value="Genomic_DNA"/>
</dbReference>
<dbReference type="AlphaFoldDB" id="A0A6M0Q7Q9"/>
<sequence length="90" mass="10342">MIQFSELKVAKSTNLGGGSTELVVHGLTDTDTFEFILFRGSETSDWLLDELAYIYYKNNEKNAFQIFIQPGQFQEYQEFIANHPTVKNNV</sequence>